<reference evidence="4 5" key="2">
    <citation type="submission" date="2020-08" db="EMBL/GenBank/DDBJ databases">
        <authorList>
            <person name="Partida-Martinez L."/>
            <person name="Huntemann M."/>
            <person name="Clum A."/>
            <person name="Wang J."/>
            <person name="Palaniappan K."/>
            <person name="Ritter S."/>
            <person name="Chen I.-M."/>
            <person name="Stamatis D."/>
            <person name="Reddy T."/>
            <person name="O'Malley R."/>
            <person name="Daum C."/>
            <person name="Shapiro N."/>
            <person name="Ivanova N."/>
            <person name="Kyrpides N."/>
            <person name="Woyke T."/>
        </authorList>
    </citation>
    <scope>NUCLEOTIDE SEQUENCE [LARGE SCALE GENOMIC DNA]</scope>
    <source>
        <strain evidence="4 5">RAS26</strain>
    </source>
</reference>
<evidence type="ECO:0000259" key="3">
    <source>
        <dbReference type="Pfam" id="PF01243"/>
    </source>
</evidence>
<gene>
    <name evidence="4" type="ORF">FHR80_002553</name>
</gene>
<dbReference type="Gene3D" id="2.30.110.10">
    <property type="entry name" value="Electron Transport, Fmn-binding Protein, Chain A"/>
    <property type="match status" value="1"/>
</dbReference>
<dbReference type="GO" id="GO:0070967">
    <property type="term" value="F:coenzyme F420 binding"/>
    <property type="evidence" value="ECO:0007669"/>
    <property type="project" value="TreeGrafter"/>
</dbReference>
<dbReference type="InterPro" id="IPR011576">
    <property type="entry name" value="Pyridox_Oxase_N"/>
</dbReference>
<dbReference type="AlphaFoldDB" id="A0A7W4UHF2"/>
<dbReference type="Pfam" id="PF01243">
    <property type="entry name" value="PNPOx_N"/>
    <property type="match status" value="1"/>
</dbReference>
<dbReference type="RefSeq" id="WP_183296439.1">
    <property type="nucleotide sequence ID" value="NZ_JACHVX010000003.1"/>
</dbReference>
<dbReference type="EMBL" id="JACHVX010000003">
    <property type="protein sequence ID" value="MBB2923628.1"/>
    <property type="molecule type" value="Genomic_DNA"/>
</dbReference>
<reference evidence="4 5" key="1">
    <citation type="submission" date="2020-08" db="EMBL/GenBank/DDBJ databases">
        <title>The Agave Microbiome: Exploring the role of microbial communities in plant adaptations to desert environments.</title>
        <authorList>
            <person name="Partida-Martinez L.P."/>
        </authorList>
    </citation>
    <scope>NUCLEOTIDE SEQUENCE [LARGE SCALE GENOMIC DNA]</scope>
    <source>
        <strain evidence="4 5">RAS26</strain>
    </source>
</reference>
<protein>
    <recommendedName>
        <fullName evidence="3">Pyridoxamine 5'-phosphate oxidase N-terminal domain-containing protein</fullName>
    </recommendedName>
</protein>
<evidence type="ECO:0000313" key="5">
    <source>
        <dbReference type="Proteomes" id="UP000518206"/>
    </source>
</evidence>
<evidence type="ECO:0000256" key="1">
    <source>
        <dbReference type="ARBA" id="ARBA00023002"/>
    </source>
</evidence>
<dbReference type="InterPro" id="IPR052019">
    <property type="entry name" value="F420H2_bilvrd_red/Heme_oxyg"/>
</dbReference>
<comment type="caution">
    <text evidence="4">The sequence shown here is derived from an EMBL/GenBank/DDBJ whole genome shotgun (WGS) entry which is preliminary data.</text>
</comment>
<dbReference type="NCBIfam" id="TIGR03666">
    <property type="entry name" value="Rv2061_F420"/>
    <property type="match status" value="1"/>
</dbReference>
<organism evidence="4 5">
    <name type="scientific">Cellulomonas cellasea</name>
    <dbReference type="NCBI Taxonomy" id="43670"/>
    <lineage>
        <taxon>Bacteria</taxon>
        <taxon>Bacillati</taxon>
        <taxon>Actinomycetota</taxon>
        <taxon>Actinomycetes</taxon>
        <taxon>Micrococcales</taxon>
        <taxon>Cellulomonadaceae</taxon>
        <taxon>Cellulomonas</taxon>
    </lineage>
</organism>
<evidence type="ECO:0000256" key="2">
    <source>
        <dbReference type="SAM" id="MobiDB-lite"/>
    </source>
</evidence>
<sequence length="135" mass="15043">MTSLPTHDFTALGDERFVSLTTFRRTGEPVSTPVWVVRDGDELLVTTPDDSGKVKRLRHTPRVELRPCGRGGSVPDGAVPVPGDARLVTDDAEVERLSDLFAERYGLEYRAFMLVERVAARRQKPRVIVRISPAD</sequence>
<feature type="domain" description="Pyridoxamine 5'-phosphate oxidase N-terminal" evidence="3">
    <location>
        <begin position="12"/>
        <end position="134"/>
    </location>
</feature>
<dbReference type="GO" id="GO:0005829">
    <property type="term" value="C:cytosol"/>
    <property type="evidence" value="ECO:0007669"/>
    <property type="project" value="TreeGrafter"/>
</dbReference>
<dbReference type="InterPro" id="IPR019965">
    <property type="entry name" value="PPOX_F420-dep_Rv2061_put"/>
</dbReference>
<dbReference type="InterPro" id="IPR012349">
    <property type="entry name" value="Split_barrel_FMN-bd"/>
</dbReference>
<proteinExistence type="predicted"/>
<feature type="region of interest" description="Disordered" evidence="2">
    <location>
        <begin position="64"/>
        <end position="84"/>
    </location>
</feature>
<keyword evidence="1" id="KW-0560">Oxidoreductase</keyword>
<evidence type="ECO:0000313" key="4">
    <source>
        <dbReference type="EMBL" id="MBB2923628.1"/>
    </source>
</evidence>
<dbReference type="SUPFAM" id="SSF50475">
    <property type="entry name" value="FMN-binding split barrel"/>
    <property type="match status" value="1"/>
</dbReference>
<dbReference type="GO" id="GO:0016627">
    <property type="term" value="F:oxidoreductase activity, acting on the CH-CH group of donors"/>
    <property type="evidence" value="ECO:0007669"/>
    <property type="project" value="TreeGrafter"/>
</dbReference>
<dbReference type="PANTHER" id="PTHR35176">
    <property type="entry name" value="HEME OXYGENASE HI_0854-RELATED"/>
    <property type="match status" value="1"/>
</dbReference>
<accession>A0A7W4UHF2</accession>
<dbReference type="Proteomes" id="UP000518206">
    <property type="component" value="Unassembled WGS sequence"/>
</dbReference>
<dbReference type="PANTHER" id="PTHR35176:SF11">
    <property type="entry name" value="PYRIDOXAMINE 5'-PHOSPHATE OXIDASE FAMILY PROTEIN"/>
    <property type="match status" value="1"/>
</dbReference>
<name>A0A7W4UHF2_9CELL</name>